<gene>
    <name evidence="2" type="ORF">AMECASPLE_025183</name>
</gene>
<name>A0ABV0XTT9_9TELE</name>
<feature type="region of interest" description="Disordered" evidence="1">
    <location>
        <begin position="1"/>
        <end position="51"/>
    </location>
</feature>
<feature type="compositionally biased region" description="Basic and acidic residues" evidence="1">
    <location>
        <begin position="1"/>
        <end position="20"/>
    </location>
</feature>
<evidence type="ECO:0000256" key="1">
    <source>
        <dbReference type="SAM" id="MobiDB-lite"/>
    </source>
</evidence>
<protein>
    <submittedName>
        <fullName evidence="2">Uncharacterized protein</fullName>
    </submittedName>
</protein>
<sequence>MTHKDSKGGKKEARMDKDGSIHIAVGPGNFLERKTSSGLMNQSEMEFENLL</sequence>
<reference evidence="2 3" key="1">
    <citation type="submission" date="2021-06" db="EMBL/GenBank/DDBJ databases">
        <authorList>
            <person name="Palmer J.M."/>
        </authorList>
    </citation>
    <scope>NUCLEOTIDE SEQUENCE [LARGE SCALE GENOMIC DNA]</scope>
    <source>
        <strain evidence="2 3">AS_MEX2019</strain>
        <tissue evidence="2">Muscle</tissue>
    </source>
</reference>
<accession>A0ABV0XTT9</accession>
<proteinExistence type="predicted"/>
<evidence type="ECO:0000313" key="3">
    <source>
        <dbReference type="Proteomes" id="UP001469553"/>
    </source>
</evidence>
<comment type="caution">
    <text evidence="2">The sequence shown here is derived from an EMBL/GenBank/DDBJ whole genome shotgun (WGS) entry which is preliminary data.</text>
</comment>
<dbReference type="Proteomes" id="UP001469553">
    <property type="component" value="Unassembled WGS sequence"/>
</dbReference>
<dbReference type="EMBL" id="JAHRIP010011864">
    <property type="protein sequence ID" value="MEQ2284791.1"/>
    <property type="molecule type" value="Genomic_DNA"/>
</dbReference>
<keyword evidence="3" id="KW-1185">Reference proteome</keyword>
<feature type="non-terminal residue" evidence="2">
    <location>
        <position position="51"/>
    </location>
</feature>
<organism evidence="2 3">
    <name type="scientific">Ameca splendens</name>
    <dbReference type="NCBI Taxonomy" id="208324"/>
    <lineage>
        <taxon>Eukaryota</taxon>
        <taxon>Metazoa</taxon>
        <taxon>Chordata</taxon>
        <taxon>Craniata</taxon>
        <taxon>Vertebrata</taxon>
        <taxon>Euteleostomi</taxon>
        <taxon>Actinopterygii</taxon>
        <taxon>Neopterygii</taxon>
        <taxon>Teleostei</taxon>
        <taxon>Neoteleostei</taxon>
        <taxon>Acanthomorphata</taxon>
        <taxon>Ovalentaria</taxon>
        <taxon>Atherinomorphae</taxon>
        <taxon>Cyprinodontiformes</taxon>
        <taxon>Goodeidae</taxon>
        <taxon>Ameca</taxon>
    </lineage>
</organism>
<evidence type="ECO:0000313" key="2">
    <source>
        <dbReference type="EMBL" id="MEQ2284791.1"/>
    </source>
</evidence>